<keyword evidence="2" id="KW-1003">Cell membrane</keyword>
<accession>A0A9X2DBF9</accession>
<feature type="transmembrane region" description="Helical" evidence="6">
    <location>
        <begin position="313"/>
        <end position="333"/>
    </location>
</feature>
<feature type="transmembrane region" description="Helical" evidence="6">
    <location>
        <begin position="190"/>
        <end position="215"/>
    </location>
</feature>
<evidence type="ECO:0000256" key="5">
    <source>
        <dbReference type="ARBA" id="ARBA00023136"/>
    </source>
</evidence>
<dbReference type="Proteomes" id="UP001139485">
    <property type="component" value="Unassembled WGS sequence"/>
</dbReference>
<sequence>MTATEQASGSAPSLGRLVGRAGSSVVGPASSLMAATVTTSLLGLVFWAVAARTYDTAEVGRASAVISAATLLATLAQLNLGNVFGRFLPAARERQRAFVGRGTGVVVGLALALGAVYALLPVSDPLLEGVAEGVTFPLLVAVLAVFALQDLVLVAVGRATWVPVENLFFALAKLGLLVAVAPLVPRGGIALAWVLPALLAVLVVSAGLLPGVVLGRPGRGPVGGVLPTPRTLRESVAGEYLTGLVSTAVPFALPLLVVHRLGLEANAWFSLPWMAATALNLLLWNIASAMLVRGAERAHASGGSTATAVTGHLTRSSLQLALAVATSGALALWLGGDLLLSLVGAEYVEQSRWMLRLAATAAPATAVIVVWTTRARLQHRMVAMVVVQSLLGGATLGVAALLLGPLGITGVGVAYLGTQAVAGALLLPGVLRACRDDQDSRGEQDGEPV</sequence>
<dbReference type="AlphaFoldDB" id="A0A9X2DBF9"/>
<feature type="transmembrane region" description="Helical" evidence="6">
    <location>
        <begin position="102"/>
        <end position="122"/>
    </location>
</feature>
<feature type="transmembrane region" description="Helical" evidence="6">
    <location>
        <begin position="383"/>
        <end position="406"/>
    </location>
</feature>
<evidence type="ECO:0000256" key="2">
    <source>
        <dbReference type="ARBA" id="ARBA00022475"/>
    </source>
</evidence>
<comment type="subcellular location">
    <subcellularLocation>
        <location evidence="1">Cell membrane</location>
        <topology evidence="1">Multi-pass membrane protein</topology>
    </subcellularLocation>
</comment>
<evidence type="ECO:0000256" key="1">
    <source>
        <dbReference type="ARBA" id="ARBA00004651"/>
    </source>
</evidence>
<name>A0A9X2DBF9_9ACTN</name>
<dbReference type="PANTHER" id="PTHR30250:SF11">
    <property type="entry name" value="O-ANTIGEN TRANSPORTER-RELATED"/>
    <property type="match status" value="1"/>
</dbReference>
<keyword evidence="8" id="KW-1185">Reference proteome</keyword>
<dbReference type="GO" id="GO:0005886">
    <property type="term" value="C:plasma membrane"/>
    <property type="evidence" value="ECO:0007669"/>
    <property type="project" value="UniProtKB-SubCell"/>
</dbReference>
<gene>
    <name evidence="7" type="ORF">M8330_14465</name>
</gene>
<feature type="transmembrane region" description="Helical" evidence="6">
    <location>
        <begin position="236"/>
        <end position="258"/>
    </location>
</feature>
<protein>
    <recommendedName>
        <fullName evidence="9">O-antigen/teichoic acid export membrane protein</fullName>
    </recommendedName>
</protein>
<keyword evidence="5 6" id="KW-0472">Membrane</keyword>
<feature type="transmembrane region" description="Helical" evidence="6">
    <location>
        <begin position="412"/>
        <end position="431"/>
    </location>
</feature>
<feature type="transmembrane region" description="Helical" evidence="6">
    <location>
        <begin position="167"/>
        <end position="184"/>
    </location>
</feature>
<reference evidence="7" key="1">
    <citation type="submission" date="2022-05" db="EMBL/GenBank/DDBJ databases">
        <authorList>
            <person name="Tuo L."/>
        </authorList>
    </citation>
    <scope>NUCLEOTIDE SEQUENCE</scope>
    <source>
        <strain evidence="7">BSK12Z-4</strain>
    </source>
</reference>
<organism evidence="7 8">
    <name type="scientific">Nocardioides bruguierae</name>
    <dbReference type="NCBI Taxonomy" id="2945102"/>
    <lineage>
        <taxon>Bacteria</taxon>
        <taxon>Bacillati</taxon>
        <taxon>Actinomycetota</taxon>
        <taxon>Actinomycetes</taxon>
        <taxon>Propionibacteriales</taxon>
        <taxon>Nocardioidaceae</taxon>
        <taxon>Nocardioides</taxon>
    </lineage>
</organism>
<dbReference type="RefSeq" id="WP_250827914.1">
    <property type="nucleotide sequence ID" value="NZ_JAMOIL010000018.1"/>
</dbReference>
<proteinExistence type="predicted"/>
<evidence type="ECO:0000313" key="7">
    <source>
        <dbReference type="EMBL" id="MCM0621494.1"/>
    </source>
</evidence>
<dbReference type="InterPro" id="IPR050833">
    <property type="entry name" value="Poly_Biosynth_Transport"/>
</dbReference>
<keyword evidence="4 6" id="KW-1133">Transmembrane helix</keyword>
<evidence type="ECO:0008006" key="9">
    <source>
        <dbReference type="Google" id="ProtNLM"/>
    </source>
</evidence>
<dbReference type="EMBL" id="JAMOIL010000018">
    <property type="protein sequence ID" value="MCM0621494.1"/>
    <property type="molecule type" value="Genomic_DNA"/>
</dbReference>
<comment type="caution">
    <text evidence="7">The sequence shown here is derived from an EMBL/GenBank/DDBJ whole genome shotgun (WGS) entry which is preliminary data.</text>
</comment>
<evidence type="ECO:0000256" key="4">
    <source>
        <dbReference type="ARBA" id="ARBA00022989"/>
    </source>
</evidence>
<evidence type="ECO:0000256" key="3">
    <source>
        <dbReference type="ARBA" id="ARBA00022692"/>
    </source>
</evidence>
<feature type="transmembrane region" description="Helical" evidence="6">
    <location>
        <begin position="25"/>
        <end position="50"/>
    </location>
</feature>
<feature type="transmembrane region" description="Helical" evidence="6">
    <location>
        <begin position="270"/>
        <end position="292"/>
    </location>
</feature>
<evidence type="ECO:0000256" key="6">
    <source>
        <dbReference type="SAM" id="Phobius"/>
    </source>
</evidence>
<feature type="transmembrane region" description="Helical" evidence="6">
    <location>
        <begin position="62"/>
        <end position="81"/>
    </location>
</feature>
<feature type="transmembrane region" description="Helical" evidence="6">
    <location>
        <begin position="353"/>
        <end position="371"/>
    </location>
</feature>
<dbReference type="PANTHER" id="PTHR30250">
    <property type="entry name" value="PST FAMILY PREDICTED COLANIC ACID TRANSPORTER"/>
    <property type="match status" value="1"/>
</dbReference>
<feature type="transmembrane region" description="Helical" evidence="6">
    <location>
        <begin position="134"/>
        <end position="155"/>
    </location>
</feature>
<keyword evidence="3 6" id="KW-0812">Transmembrane</keyword>
<evidence type="ECO:0000313" key="8">
    <source>
        <dbReference type="Proteomes" id="UP001139485"/>
    </source>
</evidence>